<dbReference type="STRING" id="1121353.H924_07160"/>
<reference evidence="1 2" key="1">
    <citation type="submission" date="2013-02" db="EMBL/GenBank/DDBJ databases">
        <title>The complete genome sequence of Corynebacterium callunae DSM 20147.</title>
        <authorList>
            <person name="Ruckert C."/>
            <person name="Albersmeier A."/>
            <person name="Kalinowski J."/>
        </authorList>
    </citation>
    <scope>NUCLEOTIDE SEQUENCE [LARGE SCALE GENOMIC DNA]</scope>
    <source>
        <strain evidence="1 2">DSM 20147</strain>
    </source>
</reference>
<protein>
    <submittedName>
        <fullName evidence="1">Uncharacterized protein</fullName>
    </submittedName>
</protein>
<name>M1ULC1_9CORY</name>
<dbReference type="PATRIC" id="fig|1121353.3.peg.1459"/>
<keyword evidence="2" id="KW-1185">Reference proteome</keyword>
<organism evidence="1 2">
    <name type="scientific">Corynebacterium callunae DSM 20147</name>
    <dbReference type="NCBI Taxonomy" id="1121353"/>
    <lineage>
        <taxon>Bacteria</taxon>
        <taxon>Bacillati</taxon>
        <taxon>Actinomycetota</taxon>
        <taxon>Actinomycetes</taxon>
        <taxon>Mycobacteriales</taxon>
        <taxon>Corynebacteriaceae</taxon>
        <taxon>Corynebacterium</taxon>
    </lineage>
</organism>
<proteinExistence type="predicted"/>
<dbReference type="RefSeq" id="WP_015651305.1">
    <property type="nucleotide sequence ID" value="NC_020506.1"/>
</dbReference>
<evidence type="ECO:0000313" key="1">
    <source>
        <dbReference type="EMBL" id="AGG66874.1"/>
    </source>
</evidence>
<dbReference type="AlphaFoldDB" id="M1ULC1"/>
<dbReference type="EMBL" id="CP004354">
    <property type="protein sequence ID" value="AGG66874.1"/>
    <property type="molecule type" value="Genomic_DNA"/>
</dbReference>
<dbReference type="HOGENOM" id="CLU_2381287_0_0_11"/>
<dbReference type="Proteomes" id="UP000011760">
    <property type="component" value="Chromosome"/>
</dbReference>
<evidence type="ECO:0000313" key="2">
    <source>
        <dbReference type="Proteomes" id="UP000011760"/>
    </source>
</evidence>
<sequence length="94" mass="10344">MESNFWAAVAPEVTARARRRAELMKIDNQLLMMVYDAVWDTAYASAGSDHRPQRLLQELLGRIEGGASVAVPEVVDRDGQARSVAEKLRSEASG</sequence>
<accession>M1ULC1</accession>
<gene>
    <name evidence="1" type="ORF">H924_07160</name>
</gene>
<dbReference type="KEGG" id="ccn:H924_07160"/>